<feature type="signal peptide" evidence="2">
    <location>
        <begin position="1"/>
        <end position="20"/>
    </location>
</feature>
<evidence type="ECO:0000313" key="4">
    <source>
        <dbReference type="Proteomes" id="UP000050525"/>
    </source>
</evidence>
<comment type="caution">
    <text evidence="3">The sequence shown here is derived from an EMBL/GenBank/DDBJ whole genome shotgun (WGS) entry which is preliminary data.</text>
</comment>
<feature type="chain" id="PRO_5007585612" evidence="2">
    <location>
        <begin position="21"/>
        <end position="167"/>
    </location>
</feature>
<evidence type="ECO:0000256" key="2">
    <source>
        <dbReference type="SAM" id="SignalP"/>
    </source>
</evidence>
<organism evidence="3 4">
    <name type="scientific">Alligator mississippiensis</name>
    <name type="common">American alligator</name>
    <dbReference type="NCBI Taxonomy" id="8496"/>
    <lineage>
        <taxon>Eukaryota</taxon>
        <taxon>Metazoa</taxon>
        <taxon>Chordata</taxon>
        <taxon>Craniata</taxon>
        <taxon>Vertebrata</taxon>
        <taxon>Euteleostomi</taxon>
        <taxon>Archelosauria</taxon>
        <taxon>Archosauria</taxon>
        <taxon>Crocodylia</taxon>
        <taxon>Alligatoridae</taxon>
        <taxon>Alligatorinae</taxon>
        <taxon>Alligator</taxon>
    </lineage>
</organism>
<keyword evidence="2" id="KW-0732">Signal</keyword>
<protein>
    <submittedName>
        <fullName evidence="3">Uncharacterized protein</fullName>
    </submittedName>
</protein>
<dbReference type="Proteomes" id="UP000050525">
    <property type="component" value="Unassembled WGS sequence"/>
</dbReference>
<evidence type="ECO:0000256" key="1">
    <source>
        <dbReference type="SAM" id="MobiDB-lite"/>
    </source>
</evidence>
<accession>A0A151MZL5</accession>
<dbReference type="AlphaFoldDB" id="A0A151MZL5"/>
<feature type="region of interest" description="Disordered" evidence="1">
    <location>
        <begin position="26"/>
        <end position="77"/>
    </location>
</feature>
<feature type="compositionally biased region" description="Low complexity" evidence="1">
    <location>
        <begin position="31"/>
        <end position="77"/>
    </location>
</feature>
<dbReference type="KEGG" id="amj:109285063"/>
<dbReference type="EMBL" id="AKHW03004389">
    <property type="protein sequence ID" value="KYO29962.1"/>
    <property type="molecule type" value="Genomic_DNA"/>
</dbReference>
<name>A0A151MZL5_ALLMI</name>
<gene>
    <name evidence="3" type="ORF">Y1Q_0017421</name>
</gene>
<reference evidence="3 4" key="1">
    <citation type="journal article" date="2012" name="Genome Biol.">
        <title>Sequencing three crocodilian genomes to illuminate the evolution of archosaurs and amniotes.</title>
        <authorList>
            <person name="St John J.A."/>
            <person name="Braun E.L."/>
            <person name="Isberg S.R."/>
            <person name="Miles L.G."/>
            <person name="Chong A.Y."/>
            <person name="Gongora J."/>
            <person name="Dalzell P."/>
            <person name="Moran C."/>
            <person name="Bed'hom B."/>
            <person name="Abzhanov A."/>
            <person name="Burgess S.C."/>
            <person name="Cooksey A.M."/>
            <person name="Castoe T.A."/>
            <person name="Crawford N.G."/>
            <person name="Densmore L.D."/>
            <person name="Drew J.C."/>
            <person name="Edwards S.V."/>
            <person name="Faircloth B.C."/>
            <person name="Fujita M.K."/>
            <person name="Greenwold M.J."/>
            <person name="Hoffmann F.G."/>
            <person name="Howard J.M."/>
            <person name="Iguchi T."/>
            <person name="Janes D.E."/>
            <person name="Khan S.Y."/>
            <person name="Kohno S."/>
            <person name="de Koning A.J."/>
            <person name="Lance S.L."/>
            <person name="McCarthy F.M."/>
            <person name="McCormack J.E."/>
            <person name="Merchant M.E."/>
            <person name="Peterson D.G."/>
            <person name="Pollock D.D."/>
            <person name="Pourmand N."/>
            <person name="Raney B.J."/>
            <person name="Roessler K.A."/>
            <person name="Sanford J.R."/>
            <person name="Sawyer R.H."/>
            <person name="Schmidt C.J."/>
            <person name="Triplett E.W."/>
            <person name="Tuberville T.D."/>
            <person name="Venegas-Anaya M."/>
            <person name="Howard J.T."/>
            <person name="Jarvis E.D."/>
            <person name="Guillette L.J.Jr."/>
            <person name="Glenn T.C."/>
            <person name="Green R.E."/>
            <person name="Ray D.A."/>
        </authorList>
    </citation>
    <scope>NUCLEOTIDE SEQUENCE [LARGE SCALE GENOMIC DNA]</scope>
    <source>
        <strain evidence="3">KSC_2009_1</strain>
    </source>
</reference>
<sequence length="167" mass="17704">MMKPCVFLALAGVTCSLVVGQTTLIPAESDSPSAPTTTTMPPTSTAAPASTLSTSTAAPASTLSTSTAAPASTLSTSTGCVPWTPCPGKPRPSAARVRQAWKLWQFCCATCVKHLTFPGCSRPRPQFPYNCSGPVTSQPSITQSSTFRPGHFWMRRRCARKCRPFYG</sequence>
<proteinExistence type="predicted"/>
<evidence type="ECO:0000313" key="3">
    <source>
        <dbReference type="EMBL" id="KYO29962.1"/>
    </source>
</evidence>
<keyword evidence="4" id="KW-1185">Reference proteome</keyword>